<accession>A0ABZ2CDC8</accession>
<dbReference type="InterPro" id="IPR016181">
    <property type="entry name" value="Acyl_CoA_acyltransferase"/>
</dbReference>
<reference evidence="2 3" key="1">
    <citation type="submission" date="2023-10" db="EMBL/GenBank/DDBJ databases">
        <title>Niallia locisalis sp.nov. isolated from a salt pond sample.</title>
        <authorList>
            <person name="Li X.-J."/>
            <person name="Dong L."/>
        </authorList>
    </citation>
    <scope>NUCLEOTIDE SEQUENCE [LARGE SCALE GENOMIC DNA]</scope>
    <source>
        <strain evidence="2 3">DSM 29761</strain>
    </source>
</reference>
<evidence type="ECO:0000259" key="1">
    <source>
        <dbReference type="PROSITE" id="PS51186"/>
    </source>
</evidence>
<dbReference type="PANTHER" id="PTHR43233:SF1">
    <property type="entry name" value="FAMILY N-ACETYLTRANSFERASE, PUTATIVE (AFU_ORTHOLOGUE AFUA_6G03350)-RELATED"/>
    <property type="match status" value="1"/>
</dbReference>
<dbReference type="PANTHER" id="PTHR43233">
    <property type="entry name" value="FAMILY N-ACETYLTRANSFERASE, PUTATIVE (AFU_ORTHOLOGUE AFUA_6G03350)-RELATED"/>
    <property type="match status" value="1"/>
</dbReference>
<proteinExistence type="predicted"/>
<dbReference type="Gene3D" id="3.40.630.30">
    <property type="match status" value="1"/>
</dbReference>
<dbReference type="Proteomes" id="UP001357223">
    <property type="component" value="Chromosome"/>
</dbReference>
<dbReference type="Pfam" id="PF13508">
    <property type="entry name" value="Acetyltransf_7"/>
    <property type="match status" value="1"/>
</dbReference>
<dbReference type="PROSITE" id="PS51186">
    <property type="entry name" value="GNAT"/>
    <property type="match status" value="1"/>
</dbReference>
<evidence type="ECO:0000313" key="2">
    <source>
        <dbReference type="EMBL" id="WVX80515.1"/>
    </source>
</evidence>
<organism evidence="2 3">
    <name type="scientific">Niallia oryzisoli</name>
    <dbReference type="NCBI Taxonomy" id="1737571"/>
    <lineage>
        <taxon>Bacteria</taxon>
        <taxon>Bacillati</taxon>
        <taxon>Bacillota</taxon>
        <taxon>Bacilli</taxon>
        <taxon>Bacillales</taxon>
        <taxon>Bacillaceae</taxon>
        <taxon>Niallia</taxon>
    </lineage>
</organism>
<name>A0ABZ2CDC8_9BACI</name>
<gene>
    <name evidence="2" type="ORF">R4Z09_25260</name>
</gene>
<keyword evidence="3" id="KW-1185">Reference proteome</keyword>
<dbReference type="CDD" id="cd04301">
    <property type="entry name" value="NAT_SF"/>
    <property type="match status" value="1"/>
</dbReference>
<dbReference type="SUPFAM" id="SSF55729">
    <property type="entry name" value="Acyl-CoA N-acyltransferases (Nat)"/>
    <property type="match status" value="1"/>
</dbReference>
<protein>
    <submittedName>
        <fullName evidence="2">GNAT family N-acetyltransferase</fullName>
    </submittedName>
</protein>
<dbReference type="EMBL" id="CP137640">
    <property type="protein sequence ID" value="WVX80515.1"/>
    <property type="molecule type" value="Genomic_DNA"/>
</dbReference>
<dbReference type="RefSeq" id="WP_338449446.1">
    <property type="nucleotide sequence ID" value="NZ_CP137640.1"/>
</dbReference>
<dbReference type="InterPro" id="IPR000182">
    <property type="entry name" value="GNAT_dom"/>
</dbReference>
<dbReference type="InterPro" id="IPR053144">
    <property type="entry name" value="Acetyltransferase_Butenolide"/>
</dbReference>
<evidence type="ECO:0000313" key="3">
    <source>
        <dbReference type="Proteomes" id="UP001357223"/>
    </source>
</evidence>
<feature type="domain" description="N-acetyltransferase" evidence="1">
    <location>
        <begin position="9"/>
        <end position="148"/>
    </location>
</feature>
<sequence length="153" mass="17861">MKVWVNKGFSISTNKEYLDFDLIHNFLNQEAYWSKGIPKETVKKSIEHTPFCFGVYKGEIGNEVIEQVGFARVITDSATFAYLCDVFILPDYRKLGLSKWLMDIITNHSELKGVRRFMLATNDAHSLYKQYGFEQLDNPELFMQKVQKSPYQK</sequence>